<dbReference type="Pfam" id="PF13715">
    <property type="entry name" value="CarbopepD_reg_2"/>
    <property type="match status" value="1"/>
</dbReference>
<dbReference type="Pfam" id="PF07715">
    <property type="entry name" value="Plug"/>
    <property type="match status" value="1"/>
</dbReference>
<dbReference type="Pfam" id="PF14905">
    <property type="entry name" value="OMP_b-brl_3"/>
    <property type="match status" value="1"/>
</dbReference>
<dbReference type="InterPro" id="IPR037066">
    <property type="entry name" value="Plug_dom_sf"/>
</dbReference>
<feature type="chain" id="PRO_5046079951" evidence="4">
    <location>
        <begin position="20"/>
        <end position="815"/>
    </location>
</feature>
<proteinExistence type="predicted"/>
<evidence type="ECO:0000256" key="1">
    <source>
        <dbReference type="ARBA" id="ARBA00004442"/>
    </source>
</evidence>
<gene>
    <name evidence="7" type="ORF">VB264_00015</name>
</gene>
<dbReference type="Proteomes" id="UP001304671">
    <property type="component" value="Unassembled WGS sequence"/>
</dbReference>
<keyword evidence="3" id="KW-0998">Cell outer membrane</keyword>
<feature type="signal peptide" evidence="4">
    <location>
        <begin position="1"/>
        <end position="19"/>
    </location>
</feature>
<dbReference type="InterPro" id="IPR041700">
    <property type="entry name" value="OMP_b-brl_3"/>
</dbReference>
<evidence type="ECO:0000256" key="2">
    <source>
        <dbReference type="ARBA" id="ARBA00023136"/>
    </source>
</evidence>
<dbReference type="InterPro" id="IPR012910">
    <property type="entry name" value="Plug_dom"/>
</dbReference>
<dbReference type="PANTHER" id="PTHR40980">
    <property type="entry name" value="PLUG DOMAIN-CONTAINING PROTEIN"/>
    <property type="match status" value="1"/>
</dbReference>
<keyword evidence="4" id="KW-0732">Signal</keyword>
<evidence type="ECO:0000313" key="8">
    <source>
        <dbReference type="Proteomes" id="UP001304671"/>
    </source>
</evidence>
<keyword evidence="2" id="KW-0472">Membrane</keyword>
<feature type="domain" description="TonB-dependent receptor plug" evidence="5">
    <location>
        <begin position="150"/>
        <end position="218"/>
    </location>
</feature>
<dbReference type="InterPro" id="IPR036942">
    <property type="entry name" value="Beta-barrel_TonB_sf"/>
</dbReference>
<keyword evidence="7" id="KW-0675">Receptor</keyword>
<dbReference type="PANTHER" id="PTHR40980:SF3">
    <property type="entry name" value="TONB-DEPENDENT RECEPTOR-LIKE BETA-BARREL DOMAIN-CONTAINING PROTEIN"/>
    <property type="match status" value="1"/>
</dbReference>
<name>A0ABU5QI42_9BACT</name>
<evidence type="ECO:0000259" key="6">
    <source>
        <dbReference type="Pfam" id="PF14905"/>
    </source>
</evidence>
<dbReference type="EMBL" id="JAYFUL010000001">
    <property type="protein sequence ID" value="MEA5256146.1"/>
    <property type="molecule type" value="Genomic_DNA"/>
</dbReference>
<dbReference type="SUPFAM" id="SSF49464">
    <property type="entry name" value="Carboxypeptidase regulatory domain-like"/>
    <property type="match status" value="1"/>
</dbReference>
<dbReference type="SUPFAM" id="SSF56935">
    <property type="entry name" value="Porins"/>
    <property type="match status" value="1"/>
</dbReference>
<comment type="subcellular location">
    <subcellularLocation>
        <location evidence="1">Cell outer membrane</location>
    </subcellularLocation>
</comment>
<sequence length="815" mass="90639">MNKLLIVVLLVMSNFFVFAQTKPSNSLSGKLIDGTTKEPLPFAAVIVLKSLETGKDSLLKGVNSNELGMFQLTNLPTEKLKIRVSFVGYQNYEQVIELTNQETVLADIALLPEPKMLKEVTVTATKSTTSMGMDKRVFNVERNLTTVGGTAENLLRNLPSLTINPDGSANLRNMGATIYINGKPTQLSLAQIPAGQIESVEVISNPSAKYEAAASGGIVNLILKKNREAGYNGTASVGIGNNSRYDGMVNLNVNQGKWNFSTIYNFNATKNPLNGYAYRTNFTNTGAVASYYNQNTDVSLNNLFHNIRLATDYTLNKANTLSLAGSYVTGEYNSETNQQYQNLDASKSLVSYGGRTTKPHNTFNNVGVEFDWKHNFAQKGRTLSFVSSFTRNNLSNAANWYTTSLNADGNSQAGFPETDIIAGNTVGSQILAQLDYVKPINDSTKIEMGVRSYTYIRDQQYLFSKLDEASNTLILQKDFSQDANITETVNALYVMYSTKWKRNISFEAGLRFEQSSLTGISNLDAKSSFGYKFPSSDGANLIKALFPSLSISKKLNADSEVGINFSRKVGRPNFRQLFVGIQANDKQNITIGNPQIQPEFVNTAELNYNTSLGKVNWLSSFYYIYEDNTIKPIVQASPTDPSVYVTTFINAQADIQTGFDNTLTFGIGKRLNFLANLNVFNMVLKSADYEKTLWRFNSKLNITYKVSNSISAQLNSNYDSKAPQLQGYRQGIKAMDFALRKSFMNNKASVLFTINDIFNSRKPITIYDQPTSYQESMNRREVRFYKITLQLPIGNSTAAKKKEQKITRPDVDFNN</sequence>
<dbReference type="Gene3D" id="2.40.170.20">
    <property type="entry name" value="TonB-dependent receptor, beta-barrel domain"/>
    <property type="match status" value="1"/>
</dbReference>
<keyword evidence="8" id="KW-1185">Reference proteome</keyword>
<feature type="domain" description="Outer membrane protein beta-barrel" evidence="6">
    <location>
        <begin position="374"/>
        <end position="789"/>
    </location>
</feature>
<dbReference type="RefSeq" id="WP_323245975.1">
    <property type="nucleotide sequence ID" value="NZ_JAYFUL010000001.1"/>
</dbReference>
<protein>
    <submittedName>
        <fullName evidence="7">TonB-dependent receptor</fullName>
    </submittedName>
</protein>
<evidence type="ECO:0000256" key="4">
    <source>
        <dbReference type="SAM" id="SignalP"/>
    </source>
</evidence>
<comment type="caution">
    <text evidence="7">The sequence shown here is derived from an EMBL/GenBank/DDBJ whole genome shotgun (WGS) entry which is preliminary data.</text>
</comment>
<evidence type="ECO:0000256" key="3">
    <source>
        <dbReference type="ARBA" id="ARBA00023237"/>
    </source>
</evidence>
<reference evidence="7 8" key="1">
    <citation type="submission" date="2023-12" db="EMBL/GenBank/DDBJ databases">
        <title>Novel species of the genus Arcicella isolated from rivers.</title>
        <authorList>
            <person name="Lu H."/>
        </authorList>
    </citation>
    <scope>NUCLEOTIDE SEQUENCE [LARGE SCALE GENOMIC DNA]</scope>
    <source>
        <strain evidence="7 8">LMG 21963</strain>
    </source>
</reference>
<evidence type="ECO:0000259" key="5">
    <source>
        <dbReference type="Pfam" id="PF07715"/>
    </source>
</evidence>
<evidence type="ECO:0000313" key="7">
    <source>
        <dbReference type="EMBL" id="MEA5256146.1"/>
    </source>
</evidence>
<dbReference type="InterPro" id="IPR008969">
    <property type="entry name" value="CarboxyPept-like_regulatory"/>
</dbReference>
<dbReference type="Gene3D" id="2.60.40.1120">
    <property type="entry name" value="Carboxypeptidase-like, regulatory domain"/>
    <property type="match status" value="1"/>
</dbReference>
<dbReference type="Gene3D" id="2.170.130.10">
    <property type="entry name" value="TonB-dependent receptor, plug domain"/>
    <property type="match status" value="1"/>
</dbReference>
<organism evidence="7 8">
    <name type="scientific">Arcicella aquatica</name>
    <dbReference type="NCBI Taxonomy" id="217141"/>
    <lineage>
        <taxon>Bacteria</taxon>
        <taxon>Pseudomonadati</taxon>
        <taxon>Bacteroidota</taxon>
        <taxon>Cytophagia</taxon>
        <taxon>Cytophagales</taxon>
        <taxon>Flectobacillaceae</taxon>
        <taxon>Arcicella</taxon>
    </lineage>
</organism>
<accession>A0ABU5QI42</accession>